<gene>
    <name evidence="2" type="ORF">C2G38_2137633</name>
</gene>
<comment type="caution">
    <text evidence="2">The sequence shown here is derived from an EMBL/GenBank/DDBJ whole genome shotgun (WGS) entry which is preliminary data.</text>
</comment>
<feature type="region of interest" description="Disordered" evidence="1">
    <location>
        <begin position="101"/>
        <end position="140"/>
    </location>
</feature>
<sequence length="140" mass="16275">MSYKNLKQSIQRLLRQVYTTLKTFKPYWNEFMKEISQKLPLYITVATNLNTLNSPSIRLAQNSWFSVKALECKAQQDDSQAASHSVTAPLQEIIECIQKKIKDESEPKKKRPKTSTSRKSKKNKTLPISEAERNINKMVW</sequence>
<organism evidence="2 3">
    <name type="scientific">Gigaspora rosea</name>
    <dbReference type="NCBI Taxonomy" id="44941"/>
    <lineage>
        <taxon>Eukaryota</taxon>
        <taxon>Fungi</taxon>
        <taxon>Fungi incertae sedis</taxon>
        <taxon>Mucoromycota</taxon>
        <taxon>Glomeromycotina</taxon>
        <taxon>Glomeromycetes</taxon>
        <taxon>Diversisporales</taxon>
        <taxon>Gigasporaceae</taxon>
        <taxon>Gigaspora</taxon>
    </lineage>
</organism>
<dbReference type="OrthoDB" id="2490079at2759"/>
<evidence type="ECO:0000313" key="3">
    <source>
        <dbReference type="Proteomes" id="UP000266673"/>
    </source>
</evidence>
<feature type="compositionally biased region" description="Basic residues" evidence="1">
    <location>
        <begin position="108"/>
        <end position="124"/>
    </location>
</feature>
<reference evidence="2 3" key="1">
    <citation type="submission" date="2018-06" db="EMBL/GenBank/DDBJ databases">
        <title>Comparative genomics reveals the genomic features of Rhizophagus irregularis, R. cerebriforme, R. diaphanum and Gigaspora rosea, and their symbiotic lifestyle signature.</title>
        <authorList>
            <person name="Morin E."/>
            <person name="San Clemente H."/>
            <person name="Chen E.C.H."/>
            <person name="De La Providencia I."/>
            <person name="Hainaut M."/>
            <person name="Kuo A."/>
            <person name="Kohler A."/>
            <person name="Murat C."/>
            <person name="Tang N."/>
            <person name="Roy S."/>
            <person name="Loubradou J."/>
            <person name="Henrissat B."/>
            <person name="Grigoriev I.V."/>
            <person name="Corradi N."/>
            <person name="Roux C."/>
            <person name="Martin F.M."/>
        </authorList>
    </citation>
    <scope>NUCLEOTIDE SEQUENCE [LARGE SCALE GENOMIC DNA]</scope>
    <source>
        <strain evidence="2 3">DAOM 194757</strain>
    </source>
</reference>
<feature type="compositionally biased region" description="Basic and acidic residues" evidence="1">
    <location>
        <begin position="130"/>
        <end position="140"/>
    </location>
</feature>
<dbReference type="Proteomes" id="UP000266673">
    <property type="component" value="Unassembled WGS sequence"/>
</dbReference>
<dbReference type="AlphaFoldDB" id="A0A397VZ50"/>
<protein>
    <submittedName>
        <fullName evidence="2">Uncharacterized protein</fullName>
    </submittedName>
</protein>
<evidence type="ECO:0000313" key="2">
    <source>
        <dbReference type="EMBL" id="RIB27784.1"/>
    </source>
</evidence>
<evidence type="ECO:0000256" key="1">
    <source>
        <dbReference type="SAM" id="MobiDB-lite"/>
    </source>
</evidence>
<dbReference type="EMBL" id="QKWP01000087">
    <property type="protein sequence ID" value="RIB27784.1"/>
    <property type="molecule type" value="Genomic_DNA"/>
</dbReference>
<name>A0A397VZ50_9GLOM</name>
<keyword evidence="3" id="KW-1185">Reference proteome</keyword>
<accession>A0A397VZ50</accession>
<proteinExistence type="predicted"/>